<keyword evidence="5" id="KW-0472">Membrane</keyword>
<evidence type="ECO:0000313" key="8">
    <source>
        <dbReference type="Proteomes" id="UP000236327"/>
    </source>
</evidence>
<dbReference type="SMART" id="SM00564">
    <property type="entry name" value="PQQ"/>
    <property type="match status" value="6"/>
</dbReference>
<gene>
    <name evidence="7" type="ORF">A8V01_13610</name>
</gene>
<accession>A0A2K2G4Y0</accession>
<evidence type="ECO:0000256" key="2">
    <source>
        <dbReference type="ARBA" id="ARBA00008156"/>
    </source>
</evidence>
<evidence type="ECO:0000259" key="6">
    <source>
        <dbReference type="Pfam" id="PF01011"/>
    </source>
</evidence>
<keyword evidence="5" id="KW-1133">Transmembrane helix</keyword>
<feature type="transmembrane region" description="Helical" evidence="5">
    <location>
        <begin position="34"/>
        <end position="51"/>
    </location>
</feature>
<feature type="region of interest" description="Disordered" evidence="4">
    <location>
        <begin position="482"/>
        <end position="502"/>
    </location>
</feature>
<dbReference type="OrthoDB" id="9794322at2"/>
<dbReference type="SUPFAM" id="SSF50998">
    <property type="entry name" value="Quinoprotein alcohol dehydrogenase-like"/>
    <property type="match status" value="1"/>
</dbReference>
<evidence type="ECO:0000256" key="1">
    <source>
        <dbReference type="ARBA" id="ARBA00001931"/>
    </source>
</evidence>
<evidence type="ECO:0000256" key="5">
    <source>
        <dbReference type="SAM" id="Phobius"/>
    </source>
</evidence>
<dbReference type="AlphaFoldDB" id="A0A2K2G4Y0"/>
<comment type="similarity">
    <text evidence="2">Belongs to the bacterial PQQ dehydrogenase family.</text>
</comment>
<protein>
    <submittedName>
        <fullName evidence="7">Quinate dehydrogenase</fullName>
    </submittedName>
</protein>
<dbReference type="EMBL" id="LYMM01000014">
    <property type="protein sequence ID" value="PNU06089.1"/>
    <property type="molecule type" value="Genomic_DNA"/>
</dbReference>
<dbReference type="CDD" id="cd10280">
    <property type="entry name" value="PQQ_mGDH"/>
    <property type="match status" value="1"/>
</dbReference>
<dbReference type="GO" id="GO:0008876">
    <property type="term" value="F:quinoprotein glucose dehydrogenase activity"/>
    <property type="evidence" value="ECO:0007669"/>
    <property type="project" value="TreeGrafter"/>
</dbReference>
<keyword evidence="3" id="KW-0560">Oxidoreductase</keyword>
<evidence type="ECO:0000313" key="7">
    <source>
        <dbReference type="EMBL" id="PNU06089.1"/>
    </source>
</evidence>
<dbReference type="Gene3D" id="2.140.10.10">
    <property type="entry name" value="Quinoprotein alcohol dehydrogenase-like superfamily"/>
    <property type="match status" value="1"/>
</dbReference>
<feature type="transmembrane region" description="Helical" evidence="5">
    <location>
        <begin position="58"/>
        <end position="80"/>
    </location>
</feature>
<dbReference type="GO" id="GO:0016020">
    <property type="term" value="C:membrane"/>
    <property type="evidence" value="ECO:0007669"/>
    <property type="project" value="InterPro"/>
</dbReference>
<dbReference type="NCBIfam" id="TIGR03074">
    <property type="entry name" value="PQQ_membr_DH"/>
    <property type="match status" value="1"/>
</dbReference>
<evidence type="ECO:0000256" key="4">
    <source>
        <dbReference type="SAM" id="MobiDB-lite"/>
    </source>
</evidence>
<feature type="domain" description="Pyrrolo-quinoline quinone repeat" evidence="6">
    <location>
        <begin position="157"/>
        <end position="740"/>
    </location>
</feature>
<sequence length="766" mass="83062">MSKIARLYAVVLLIIGAALTAGGLWLAALGGTPYYAIFGATLALAAVLALRNHRQANWVLVFALAGTVIWSLFEAGLRFWDLFPRLLAPIALVGLGLGLFPSIVSGNARRGFRLGAAACAIAFAAMFGLAFVPHPTVSAVAAADYSPGAGDNAPQDWTSYGASTAGLRYATYNKINRDNVATLKPAWTIRTGDMGPGIDQNTPLQIGDTLYSCTRNNVILALDPDTGATRWRFDPHAKAPFWQRCRSLGYYQSTTASGECQQRLIATTIDARLMALDARTGKLCPGFGNDGTVSLAEGMGPVKPGFYFQTSAPLVARNIIVIGGWVVDNEQTGEPSGVIRGFDVITGKLVWAWDLGNPAITREPPPGQTYTRGTPNMWTTAAYDDKLGLIYVPLGNATPDYYGVQRKPWADRYNSTLVALDVTSGRERWKFQTVHHDLWDYDLPAQPALVNLRGNIPALLLSTKRGQLFLLNRATGQPLSRVVEKPVSSAGSMPGERMSPTQPYSVDMPVIAETLNERRMWGMTMFDQLACRISFRQSRYSGDFTPPGMTQSIEHPSNLGGLNWGSMSVDVPNNRVFMNDVRVPMTVRLMTRPEFTEFAKKNHPDGTGHGPSPQLGTPYGVNIQMWMTKLGVPCSRPPFGTITAVDLNTRKIAWQVPAGTAEELGPLGIKSHLPMPIGMPTYAGTSVTAGGLLFFAGSQDYYLRAYDTSDGKEVWRYRLPVGSSATPMTYISPKTGRQYVLVSVGGAAHSKDVGDYVIAFSIPQSK</sequence>
<feature type="transmembrane region" description="Helical" evidence="5">
    <location>
        <begin position="111"/>
        <end position="132"/>
    </location>
</feature>
<evidence type="ECO:0000256" key="3">
    <source>
        <dbReference type="ARBA" id="ARBA00023002"/>
    </source>
</evidence>
<comment type="cofactor">
    <cofactor evidence="1">
        <name>pyrroloquinoline quinone</name>
        <dbReference type="ChEBI" id="CHEBI:58442"/>
    </cofactor>
</comment>
<dbReference type="PANTHER" id="PTHR32303:SF4">
    <property type="entry name" value="QUINOPROTEIN GLUCOSE DEHYDROGENASE"/>
    <property type="match status" value="1"/>
</dbReference>
<dbReference type="InterPro" id="IPR018391">
    <property type="entry name" value="PQQ_b-propeller_rpt"/>
</dbReference>
<comment type="caution">
    <text evidence="7">The sequence shown here is derived from an EMBL/GenBank/DDBJ whole genome shotgun (WGS) entry which is preliminary data.</text>
</comment>
<organism evidence="7 8">
    <name type="scientific">Novosphingobium guangzhouense</name>
    <dbReference type="NCBI Taxonomy" id="1850347"/>
    <lineage>
        <taxon>Bacteria</taxon>
        <taxon>Pseudomonadati</taxon>
        <taxon>Pseudomonadota</taxon>
        <taxon>Alphaproteobacteria</taxon>
        <taxon>Sphingomonadales</taxon>
        <taxon>Sphingomonadaceae</taxon>
        <taxon>Novosphingobium</taxon>
    </lineage>
</organism>
<dbReference type="GO" id="GO:0048038">
    <property type="term" value="F:quinone binding"/>
    <property type="evidence" value="ECO:0007669"/>
    <property type="project" value="InterPro"/>
</dbReference>
<dbReference type="RefSeq" id="WP_103094796.1">
    <property type="nucleotide sequence ID" value="NZ_LYMM01000014.1"/>
</dbReference>
<keyword evidence="5" id="KW-0812">Transmembrane</keyword>
<dbReference type="InterPro" id="IPR017511">
    <property type="entry name" value="PQQ_mDH"/>
</dbReference>
<proteinExistence type="inferred from homology"/>
<dbReference type="Proteomes" id="UP000236327">
    <property type="component" value="Unassembled WGS sequence"/>
</dbReference>
<dbReference type="InterPro" id="IPR011047">
    <property type="entry name" value="Quinoprotein_ADH-like_sf"/>
</dbReference>
<dbReference type="InterPro" id="IPR002372">
    <property type="entry name" value="PQQ_rpt_dom"/>
</dbReference>
<feature type="transmembrane region" description="Helical" evidence="5">
    <location>
        <begin position="86"/>
        <end position="104"/>
    </location>
</feature>
<dbReference type="PANTHER" id="PTHR32303">
    <property type="entry name" value="QUINOPROTEIN ALCOHOL DEHYDROGENASE (CYTOCHROME C)"/>
    <property type="match status" value="1"/>
</dbReference>
<name>A0A2K2G4Y0_9SPHN</name>
<keyword evidence="8" id="KW-1185">Reference proteome</keyword>
<feature type="transmembrane region" description="Helical" evidence="5">
    <location>
        <begin position="7"/>
        <end position="28"/>
    </location>
</feature>
<reference evidence="7 8" key="1">
    <citation type="submission" date="2016-05" db="EMBL/GenBank/DDBJ databases">
        <title>Complete genome sequence of Novosphingobium guangzhouense SA925(T).</title>
        <authorList>
            <person name="Sha S."/>
        </authorList>
    </citation>
    <scope>NUCLEOTIDE SEQUENCE [LARGE SCALE GENOMIC DNA]</scope>
    <source>
        <strain evidence="7 8">SA925</strain>
    </source>
</reference>
<dbReference type="Pfam" id="PF01011">
    <property type="entry name" value="PQQ"/>
    <property type="match status" value="1"/>
</dbReference>